<dbReference type="InterPro" id="IPR051311">
    <property type="entry name" value="DedA_domain"/>
</dbReference>
<keyword evidence="1" id="KW-1133">Transmembrane helix</keyword>
<evidence type="ECO:0000313" key="3">
    <source>
        <dbReference type="EMBL" id="TNY32095.1"/>
    </source>
</evidence>
<accession>A0A5C5GBA2</accession>
<organism evidence="3 4">
    <name type="scientific">Pelagovum pacificum</name>
    <dbReference type="NCBI Taxonomy" id="2588711"/>
    <lineage>
        <taxon>Bacteria</taxon>
        <taxon>Pseudomonadati</taxon>
        <taxon>Pseudomonadota</taxon>
        <taxon>Alphaproteobacteria</taxon>
        <taxon>Rhodobacterales</taxon>
        <taxon>Paracoccaceae</taxon>
        <taxon>Pelagovum</taxon>
    </lineage>
</organism>
<protein>
    <submittedName>
        <fullName evidence="3">DedA family protein</fullName>
    </submittedName>
</protein>
<keyword evidence="1" id="KW-0472">Membrane</keyword>
<keyword evidence="4" id="KW-1185">Reference proteome</keyword>
<dbReference type="Proteomes" id="UP000314011">
    <property type="component" value="Unassembled WGS sequence"/>
</dbReference>
<feature type="transmembrane region" description="Helical" evidence="1">
    <location>
        <begin position="171"/>
        <end position="191"/>
    </location>
</feature>
<proteinExistence type="predicted"/>
<feature type="transmembrane region" description="Helical" evidence="1">
    <location>
        <begin position="134"/>
        <end position="159"/>
    </location>
</feature>
<keyword evidence="1" id="KW-0812">Transmembrane</keyword>
<name>A0A5C5GBA2_9RHOB</name>
<evidence type="ECO:0000313" key="4">
    <source>
        <dbReference type="Proteomes" id="UP000314011"/>
    </source>
</evidence>
<dbReference type="AlphaFoldDB" id="A0A5C5GBA2"/>
<sequence length="192" mass="21373">MIRRLYDWTMRLADTRYALWALALVAFAESSFFPIPPDVLLIPMIIARPSRAFMYAALATVSSVVGGLAGYWIGFGLNEAVAQPIIDFYGATDDVAHMRDWFNEYGAWAVVVAGVTPFPFKIITIVSGMTSLNLVVFLLSALFARALRFFIVAALLWKFGEPIRDFIDRRLALVFTLFCVLLIGGFAAIAYL</sequence>
<dbReference type="EMBL" id="VFFF01000001">
    <property type="protein sequence ID" value="TNY32095.1"/>
    <property type="molecule type" value="Genomic_DNA"/>
</dbReference>
<dbReference type="PANTHER" id="PTHR42709">
    <property type="entry name" value="ALKALINE PHOSPHATASE LIKE PROTEIN"/>
    <property type="match status" value="1"/>
</dbReference>
<dbReference type="OrthoDB" id="9810270at2"/>
<feature type="transmembrane region" description="Helical" evidence="1">
    <location>
        <begin position="105"/>
        <end position="128"/>
    </location>
</feature>
<dbReference type="Pfam" id="PF09335">
    <property type="entry name" value="VTT_dom"/>
    <property type="match status" value="1"/>
</dbReference>
<dbReference type="RefSeq" id="WP_140192774.1">
    <property type="nucleotide sequence ID" value="NZ_CP065915.1"/>
</dbReference>
<comment type="caution">
    <text evidence="3">The sequence shown here is derived from an EMBL/GenBank/DDBJ whole genome shotgun (WGS) entry which is preliminary data.</text>
</comment>
<evidence type="ECO:0000259" key="2">
    <source>
        <dbReference type="Pfam" id="PF09335"/>
    </source>
</evidence>
<gene>
    <name evidence="3" type="ORF">FHY64_01980</name>
</gene>
<dbReference type="GO" id="GO:0005886">
    <property type="term" value="C:plasma membrane"/>
    <property type="evidence" value="ECO:0007669"/>
    <property type="project" value="TreeGrafter"/>
</dbReference>
<feature type="transmembrane region" description="Helical" evidence="1">
    <location>
        <begin position="52"/>
        <end position="73"/>
    </location>
</feature>
<reference evidence="3 4" key="1">
    <citation type="submission" date="2019-06" db="EMBL/GenBank/DDBJ databases">
        <title>Genome of new Rhodobacteraceae sp. SM1903.</title>
        <authorList>
            <person name="Ren X."/>
        </authorList>
    </citation>
    <scope>NUCLEOTIDE SEQUENCE [LARGE SCALE GENOMIC DNA]</scope>
    <source>
        <strain evidence="3 4">SM1903</strain>
    </source>
</reference>
<dbReference type="PANTHER" id="PTHR42709:SF11">
    <property type="entry name" value="DEDA FAMILY PROTEIN"/>
    <property type="match status" value="1"/>
</dbReference>
<feature type="domain" description="VTT" evidence="2">
    <location>
        <begin position="36"/>
        <end position="155"/>
    </location>
</feature>
<evidence type="ECO:0000256" key="1">
    <source>
        <dbReference type="SAM" id="Phobius"/>
    </source>
</evidence>
<dbReference type="InterPro" id="IPR032816">
    <property type="entry name" value="VTT_dom"/>
</dbReference>